<dbReference type="AlphaFoldDB" id="A0A4Y2QMW2"/>
<accession>A0A4Y2QMW2</accession>
<dbReference type="Proteomes" id="UP000499080">
    <property type="component" value="Unassembled WGS sequence"/>
</dbReference>
<name>A0A4Y2QMW2_ARAVE</name>
<gene>
    <name evidence="2" type="ORF">AVEN_198649_1</name>
</gene>
<dbReference type="EMBL" id="BGPR01014295">
    <property type="protein sequence ID" value="GBN64575.1"/>
    <property type="molecule type" value="Genomic_DNA"/>
</dbReference>
<reference evidence="2 3" key="1">
    <citation type="journal article" date="2019" name="Sci. Rep.">
        <title>Orb-weaving spider Araneus ventricosus genome elucidates the spidroin gene catalogue.</title>
        <authorList>
            <person name="Kono N."/>
            <person name="Nakamura H."/>
            <person name="Ohtoshi R."/>
            <person name="Moran D.A.P."/>
            <person name="Shinohara A."/>
            <person name="Yoshida Y."/>
            <person name="Fujiwara M."/>
            <person name="Mori M."/>
            <person name="Tomita M."/>
            <person name="Arakawa K."/>
        </authorList>
    </citation>
    <scope>NUCLEOTIDE SEQUENCE [LARGE SCALE GENOMIC DNA]</scope>
</reference>
<comment type="caution">
    <text evidence="2">The sequence shown here is derived from an EMBL/GenBank/DDBJ whole genome shotgun (WGS) entry which is preliminary data.</text>
</comment>
<proteinExistence type="predicted"/>
<evidence type="ECO:0000256" key="1">
    <source>
        <dbReference type="SAM" id="MobiDB-lite"/>
    </source>
</evidence>
<organism evidence="2 3">
    <name type="scientific">Araneus ventricosus</name>
    <name type="common">Orbweaver spider</name>
    <name type="synonym">Epeira ventricosa</name>
    <dbReference type="NCBI Taxonomy" id="182803"/>
    <lineage>
        <taxon>Eukaryota</taxon>
        <taxon>Metazoa</taxon>
        <taxon>Ecdysozoa</taxon>
        <taxon>Arthropoda</taxon>
        <taxon>Chelicerata</taxon>
        <taxon>Arachnida</taxon>
        <taxon>Araneae</taxon>
        <taxon>Araneomorphae</taxon>
        <taxon>Entelegynae</taxon>
        <taxon>Araneoidea</taxon>
        <taxon>Araneidae</taxon>
        <taxon>Araneus</taxon>
    </lineage>
</organism>
<sequence length="24" mass="2589">MHDGSSAESGFEPEALRPQYLPLG</sequence>
<keyword evidence="3" id="KW-1185">Reference proteome</keyword>
<feature type="non-terminal residue" evidence="2">
    <location>
        <position position="24"/>
    </location>
</feature>
<feature type="region of interest" description="Disordered" evidence="1">
    <location>
        <begin position="1"/>
        <end position="24"/>
    </location>
</feature>
<evidence type="ECO:0000313" key="2">
    <source>
        <dbReference type="EMBL" id="GBN64575.1"/>
    </source>
</evidence>
<evidence type="ECO:0000313" key="3">
    <source>
        <dbReference type="Proteomes" id="UP000499080"/>
    </source>
</evidence>
<protein>
    <submittedName>
        <fullName evidence="2">Uncharacterized protein</fullName>
    </submittedName>
</protein>